<dbReference type="InterPro" id="IPR006461">
    <property type="entry name" value="PLAC_motif_containing"/>
</dbReference>
<dbReference type="PANTHER" id="PTHR15907">
    <property type="entry name" value="DUF614 FAMILY PROTEIN-RELATED"/>
    <property type="match status" value="1"/>
</dbReference>
<accession>A0A6A0A8A6</accession>
<evidence type="ECO:0000313" key="2">
    <source>
        <dbReference type="EMBL" id="GFH28691.1"/>
    </source>
</evidence>
<keyword evidence="3" id="KW-1185">Reference proteome</keyword>
<evidence type="ECO:0000256" key="1">
    <source>
        <dbReference type="SAM" id="MobiDB-lite"/>
    </source>
</evidence>
<dbReference type="Pfam" id="PF04749">
    <property type="entry name" value="PLAC8"/>
    <property type="match status" value="1"/>
</dbReference>
<name>A0A6A0A8A6_HAELA</name>
<feature type="region of interest" description="Disordered" evidence="1">
    <location>
        <begin position="1"/>
        <end position="39"/>
    </location>
</feature>
<organism evidence="2 3">
    <name type="scientific">Haematococcus lacustris</name>
    <name type="common">Green alga</name>
    <name type="synonym">Haematococcus pluvialis</name>
    <dbReference type="NCBI Taxonomy" id="44745"/>
    <lineage>
        <taxon>Eukaryota</taxon>
        <taxon>Viridiplantae</taxon>
        <taxon>Chlorophyta</taxon>
        <taxon>core chlorophytes</taxon>
        <taxon>Chlorophyceae</taxon>
        <taxon>CS clade</taxon>
        <taxon>Chlamydomonadales</taxon>
        <taxon>Haematococcaceae</taxon>
        <taxon>Haematococcus</taxon>
    </lineage>
</organism>
<protein>
    <submittedName>
        <fullName evidence="2">Putative cell number regulator 10</fullName>
    </submittedName>
</protein>
<dbReference type="EMBL" id="BLLF01003994">
    <property type="protein sequence ID" value="GFH28691.1"/>
    <property type="molecule type" value="Genomic_DNA"/>
</dbReference>
<gene>
    <name evidence="2" type="ORF">HaLaN_27227</name>
</gene>
<proteinExistence type="predicted"/>
<dbReference type="NCBIfam" id="TIGR01571">
    <property type="entry name" value="A_thal_Cys_rich"/>
    <property type="match status" value="1"/>
</dbReference>
<evidence type="ECO:0000313" key="3">
    <source>
        <dbReference type="Proteomes" id="UP000485058"/>
    </source>
</evidence>
<reference evidence="2 3" key="1">
    <citation type="submission" date="2020-02" db="EMBL/GenBank/DDBJ databases">
        <title>Draft genome sequence of Haematococcus lacustris strain NIES-144.</title>
        <authorList>
            <person name="Morimoto D."/>
            <person name="Nakagawa S."/>
            <person name="Yoshida T."/>
            <person name="Sawayama S."/>
        </authorList>
    </citation>
    <scope>NUCLEOTIDE SEQUENCE [LARGE SCALE GENOMIC DNA]</scope>
    <source>
        <strain evidence="2 3">NIES-144</strain>
    </source>
</reference>
<feature type="compositionally biased region" description="Pro residues" evidence="1">
    <location>
        <begin position="18"/>
        <end position="36"/>
    </location>
</feature>
<dbReference type="AlphaFoldDB" id="A0A6A0A8A6"/>
<feature type="non-terminal residue" evidence="2">
    <location>
        <position position="1"/>
    </location>
</feature>
<dbReference type="Proteomes" id="UP000485058">
    <property type="component" value="Unassembled WGS sequence"/>
</dbReference>
<comment type="caution">
    <text evidence="2">The sequence shown here is derived from an EMBL/GenBank/DDBJ whole genome shotgun (WGS) entry which is preliminary data.</text>
</comment>
<sequence length="132" mass="14422">MPMPSPQAYAVQPQPYDQTPPPPDYQQAVPPPPPLTQPEQWSSGLYDCCSDMGVCCVGAHAPFNAEKIGTSSFLSAAAMYFFFSWCVSPAAGLHPDPGLPEEPCSDCMVHCWCSPCAVCQETRELRKRKVQV</sequence>